<organism evidence="1 2">
    <name type="scientific">Peltaster fructicola</name>
    <dbReference type="NCBI Taxonomy" id="286661"/>
    <lineage>
        <taxon>Eukaryota</taxon>
        <taxon>Fungi</taxon>
        <taxon>Dikarya</taxon>
        <taxon>Ascomycota</taxon>
        <taxon>Pezizomycotina</taxon>
        <taxon>Dothideomycetes</taxon>
        <taxon>Dothideomycetes incertae sedis</taxon>
        <taxon>Peltaster</taxon>
    </lineage>
</organism>
<sequence length="153" mass="16473">MASQLSPRSFFLFLSSTNTTNDTSRARKVVQHFKRTFAEMVGKSNKFDFTNRNISGVKLGLVIAEAFRKEVDRAQKDHDRQSAKAHKQRLAGVAAAADSGKDLGIHIIDFKAPSKGLGDEGVLAMTPGLHTAIASGSSEAFCASRTSTSQVTD</sequence>
<name>A0A6H0XXK4_9PEZI</name>
<accession>A0A6H0XXK4</accession>
<keyword evidence="2" id="KW-1185">Reference proteome</keyword>
<dbReference type="Proteomes" id="UP000503462">
    <property type="component" value="Chromosome 3"/>
</dbReference>
<dbReference type="OrthoDB" id="9876299at2759"/>
<gene>
    <name evidence="1" type="ORF">AMS68_004667</name>
</gene>
<protein>
    <submittedName>
        <fullName evidence="1">Uncharacterized protein</fullName>
    </submittedName>
</protein>
<dbReference type="EMBL" id="CP051141">
    <property type="protein sequence ID" value="QIW99149.1"/>
    <property type="molecule type" value="Genomic_DNA"/>
</dbReference>
<evidence type="ECO:0000313" key="2">
    <source>
        <dbReference type="Proteomes" id="UP000503462"/>
    </source>
</evidence>
<dbReference type="AlphaFoldDB" id="A0A6H0XXK4"/>
<evidence type="ECO:0000313" key="1">
    <source>
        <dbReference type="EMBL" id="QIW99149.1"/>
    </source>
</evidence>
<reference evidence="1 2" key="1">
    <citation type="journal article" date="2016" name="Sci. Rep.">
        <title>Peltaster fructicola genome reveals evolution from an invasive phytopathogen to an ectophytic parasite.</title>
        <authorList>
            <person name="Xu C."/>
            <person name="Chen H."/>
            <person name="Gleason M.L."/>
            <person name="Xu J.R."/>
            <person name="Liu H."/>
            <person name="Zhang R."/>
            <person name="Sun G."/>
        </authorList>
    </citation>
    <scope>NUCLEOTIDE SEQUENCE [LARGE SCALE GENOMIC DNA]</scope>
    <source>
        <strain evidence="1 2">LNHT1506</strain>
    </source>
</reference>
<proteinExistence type="predicted"/>